<keyword evidence="5" id="KW-0472">Membrane</keyword>
<proteinExistence type="inferred from homology"/>
<dbReference type="GO" id="GO:0016787">
    <property type="term" value="F:hydrolase activity"/>
    <property type="evidence" value="ECO:0007669"/>
    <property type="project" value="UniProtKB-KW"/>
</dbReference>
<dbReference type="InterPro" id="IPR033140">
    <property type="entry name" value="Lipase_GDXG_put_SER_AS"/>
</dbReference>
<name>A0AAE1AHS3_9GAST</name>
<evidence type="ECO:0000256" key="1">
    <source>
        <dbReference type="ARBA" id="ARBA00010515"/>
    </source>
</evidence>
<feature type="domain" description="Alpha/beta hydrolase fold-3" evidence="6">
    <location>
        <begin position="377"/>
        <end position="439"/>
    </location>
</feature>
<gene>
    <name evidence="7" type="ORF">RRG08_025727</name>
</gene>
<evidence type="ECO:0000256" key="3">
    <source>
        <dbReference type="PROSITE-ProRule" id="PRU10038"/>
    </source>
</evidence>
<evidence type="ECO:0000313" key="7">
    <source>
        <dbReference type="EMBL" id="KAK3787461.1"/>
    </source>
</evidence>
<dbReference type="PANTHER" id="PTHR48081">
    <property type="entry name" value="AB HYDROLASE SUPERFAMILY PROTEIN C4A8.06C"/>
    <property type="match status" value="1"/>
</dbReference>
<evidence type="ECO:0000259" key="6">
    <source>
        <dbReference type="Pfam" id="PF07859"/>
    </source>
</evidence>
<evidence type="ECO:0000256" key="2">
    <source>
        <dbReference type="ARBA" id="ARBA00022801"/>
    </source>
</evidence>
<keyword evidence="5" id="KW-1133">Transmembrane helix</keyword>
<accession>A0AAE1AHS3</accession>
<keyword evidence="5" id="KW-0812">Transmembrane</keyword>
<dbReference type="AlphaFoldDB" id="A0AAE1AHS3"/>
<dbReference type="Gene3D" id="3.40.50.1820">
    <property type="entry name" value="alpha/beta hydrolase"/>
    <property type="match status" value="1"/>
</dbReference>
<dbReference type="InterPro" id="IPR013094">
    <property type="entry name" value="AB_hydrolase_3"/>
</dbReference>
<keyword evidence="8" id="KW-1185">Reference proteome</keyword>
<dbReference type="PANTHER" id="PTHR48081:SF8">
    <property type="entry name" value="ALPHA_BETA HYDROLASE FOLD-3 DOMAIN-CONTAINING PROTEIN-RELATED"/>
    <property type="match status" value="1"/>
</dbReference>
<dbReference type="SUPFAM" id="SSF53474">
    <property type="entry name" value="alpha/beta-Hydrolases"/>
    <property type="match status" value="1"/>
</dbReference>
<comment type="caution">
    <text evidence="7">The sequence shown here is derived from an EMBL/GenBank/DDBJ whole genome shotgun (WGS) entry which is preliminary data.</text>
</comment>
<dbReference type="Proteomes" id="UP001283361">
    <property type="component" value="Unassembled WGS sequence"/>
</dbReference>
<sequence length="472" mass="52163">MEDCLSLFANILVGFRNTRTFHICWFSPSARCIMAKKSYALPAVAVALAVLACSSVLYTPLPDSVAEQGKLQVLMAFFKIMRAATHVVAFVGPYSHIETMDMMMEMTMAQQYYSASAGDVKLTETEMAGVPVVIYRPVEADTTSAPSTVFFHGGGFVLLSTRAYDFTTYDIARGTKTVVVSVDYRRGLQHPFPAAVHDCINVTTHLLREGHRYGIDVNRIGVAGDSAGGNLATVVALHLGERRKTAQTRDLPSLKFQALFYPLLQAVDFWLPSYMDNNDVTPAILNRNFITYLLAVYFGLGHKARHYGSVMAKGGHIPSQVQKEYSKHVNRSQLCGHHEGGVWSQKQGESGKIRDPYSSGPVDSEHPSVDWELHRLVASKITDPMFSPLFAANVSHAPPTYLHVAEFDVLRDEGLLYASKLRDAGVKVKTHFSKGGVHGEITKVGTKSFEFRLGELALEKMYEFVNETLQGL</sequence>
<organism evidence="7 8">
    <name type="scientific">Elysia crispata</name>
    <name type="common">lettuce slug</name>
    <dbReference type="NCBI Taxonomy" id="231223"/>
    <lineage>
        <taxon>Eukaryota</taxon>
        <taxon>Metazoa</taxon>
        <taxon>Spiralia</taxon>
        <taxon>Lophotrochozoa</taxon>
        <taxon>Mollusca</taxon>
        <taxon>Gastropoda</taxon>
        <taxon>Heterobranchia</taxon>
        <taxon>Euthyneura</taxon>
        <taxon>Panpulmonata</taxon>
        <taxon>Sacoglossa</taxon>
        <taxon>Placobranchoidea</taxon>
        <taxon>Plakobranchidae</taxon>
        <taxon>Elysia</taxon>
    </lineage>
</organism>
<comment type="similarity">
    <text evidence="1">Belongs to the 'GDXG' lipolytic enzyme family.</text>
</comment>
<dbReference type="EMBL" id="JAWDGP010001864">
    <property type="protein sequence ID" value="KAK3787461.1"/>
    <property type="molecule type" value="Genomic_DNA"/>
</dbReference>
<evidence type="ECO:0000256" key="4">
    <source>
        <dbReference type="SAM" id="MobiDB-lite"/>
    </source>
</evidence>
<dbReference type="Pfam" id="PF07859">
    <property type="entry name" value="Abhydrolase_3"/>
    <property type="match status" value="2"/>
</dbReference>
<dbReference type="InterPro" id="IPR050300">
    <property type="entry name" value="GDXG_lipolytic_enzyme"/>
</dbReference>
<dbReference type="PROSITE" id="PS01174">
    <property type="entry name" value="LIPASE_GDXG_SER"/>
    <property type="match status" value="1"/>
</dbReference>
<evidence type="ECO:0000256" key="5">
    <source>
        <dbReference type="SAM" id="Phobius"/>
    </source>
</evidence>
<dbReference type="InterPro" id="IPR029058">
    <property type="entry name" value="AB_hydrolase_fold"/>
</dbReference>
<keyword evidence="2" id="KW-0378">Hydrolase</keyword>
<reference evidence="7" key="1">
    <citation type="journal article" date="2023" name="G3 (Bethesda)">
        <title>A reference genome for the long-term kleptoplast-retaining sea slug Elysia crispata morphotype clarki.</title>
        <authorList>
            <person name="Eastman K.E."/>
            <person name="Pendleton A.L."/>
            <person name="Shaikh M.A."/>
            <person name="Suttiyut T."/>
            <person name="Ogas R."/>
            <person name="Tomko P."/>
            <person name="Gavelis G."/>
            <person name="Widhalm J.R."/>
            <person name="Wisecaver J.H."/>
        </authorList>
    </citation>
    <scope>NUCLEOTIDE SEQUENCE</scope>
    <source>
        <strain evidence="7">ECLA1</strain>
    </source>
</reference>
<protein>
    <recommendedName>
        <fullName evidence="6">Alpha/beta hydrolase fold-3 domain-containing protein</fullName>
    </recommendedName>
</protein>
<feature type="active site" evidence="3">
    <location>
        <position position="226"/>
    </location>
</feature>
<feature type="domain" description="Alpha/beta hydrolase fold-3" evidence="6">
    <location>
        <begin position="149"/>
        <end position="306"/>
    </location>
</feature>
<feature type="transmembrane region" description="Helical" evidence="5">
    <location>
        <begin position="39"/>
        <end position="61"/>
    </location>
</feature>
<feature type="region of interest" description="Disordered" evidence="4">
    <location>
        <begin position="338"/>
        <end position="366"/>
    </location>
</feature>
<evidence type="ECO:0000313" key="8">
    <source>
        <dbReference type="Proteomes" id="UP001283361"/>
    </source>
</evidence>